<dbReference type="STRING" id="1302690.BUE76_00120"/>
<dbReference type="Pfam" id="PF03713">
    <property type="entry name" value="DUF305"/>
    <property type="match status" value="1"/>
</dbReference>
<keyword evidence="3" id="KW-1185">Reference proteome</keyword>
<accession>A0A1M5HSR6</accession>
<dbReference type="InterPro" id="IPR005183">
    <property type="entry name" value="DUF305_CopM-like"/>
</dbReference>
<dbReference type="Gene3D" id="1.20.1260.10">
    <property type="match status" value="1"/>
</dbReference>
<dbReference type="AlphaFoldDB" id="A0A1M5HSR6"/>
<name>A0A1M5HSR6_9BACT</name>
<evidence type="ECO:0000259" key="1">
    <source>
        <dbReference type="Pfam" id="PF03713"/>
    </source>
</evidence>
<evidence type="ECO:0000313" key="3">
    <source>
        <dbReference type="Proteomes" id="UP000184368"/>
    </source>
</evidence>
<dbReference type="EMBL" id="FQUO01000020">
    <property type="protein sequence ID" value="SHG19024.1"/>
    <property type="molecule type" value="Genomic_DNA"/>
</dbReference>
<dbReference type="InterPro" id="IPR012347">
    <property type="entry name" value="Ferritin-like"/>
</dbReference>
<protein>
    <submittedName>
        <fullName evidence="2">Uncharacterized conserved protein, DUF305 family</fullName>
    </submittedName>
</protein>
<dbReference type="PANTHER" id="PTHR36933">
    <property type="entry name" value="SLL0788 PROTEIN"/>
    <property type="match status" value="1"/>
</dbReference>
<gene>
    <name evidence="2" type="ORF">SAMN05444008_12044</name>
</gene>
<evidence type="ECO:0000313" key="2">
    <source>
        <dbReference type="EMBL" id="SHG19024.1"/>
    </source>
</evidence>
<reference evidence="2 3" key="1">
    <citation type="submission" date="2016-11" db="EMBL/GenBank/DDBJ databases">
        <authorList>
            <person name="Jaros S."/>
            <person name="Januszkiewicz K."/>
            <person name="Wedrychowicz H."/>
        </authorList>
    </citation>
    <scope>NUCLEOTIDE SEQUENCE [LARGE SCALE GENOMIC DNA]</scope>
    <source>
        <strain evidence="2 3">DSM 26897</strain>
    </source>
</reference>
<dbReference type="Proteomes" id="UP000184368">
    <property type="component" value="Unassembled WGS sequence"/>
</dbReference>
<organism evidence="2 3">
    <name type="scientific">Cnuella takakiae</name>
    <dbReference type="NCBI Taxonomy" id="1302690"/>
    <lineage>
        <taxon>Bacteria</taxon>
        <taxon>Pseudomonadati</taxon>
        <taxon>Bacteroidota</taxon>
        <taxon>Chitinophagia</taxon>
        <taxon>Chitinophagales</taxon>
        <taxon>Chitinophagaceae</taxon>
        <taxon>Cnuella</taxon>
    </lineage>
</organism>
<dbReference type="PANTHER" id="PTHR36933:SF1">
    <property type="entry name" value="SLL0788 PROTEIN"/>
    <property type="match status" value="1"/>
</dbReference>
<proteinExistence type="predicted"/>
<sequence>MYSFCFSSYKVMVAYFFRWVLAVMVISCNGTSHKPIQNDKIPYEDKTAIVTDSLPAVMQHMIERNERKPLSGDNDRDFAFMMIEHHDAVIDIAKLQIENGDNKRLKIFSRKVIEDQVSEIEKLTRFIENEPAKRSSSAKEFQNAIREAGNVVLQDKIVQGANVDTLVAQFMLQLNVEAEQLAHAELKYGSHQTLKILARNIIGRQAEGTRWLKTWLIKNE</sequence>
<feature type="domain" description="DUF305" evidence="1">
    <location>
        <begin position="55"/>
        <end position="125"/>
    </location>
</feature>